<evidence type="ECO:0000313" key="4">
    <source>
        <dbReference type="Proteomes" id="UP000054166"/>
    </source>
</evidence>
<keyword evidence="4" id="KW-1185">Reference proteome</keyword>
<gene>
    <name evidence="3" type="ORF">PILCRDRAFT_716465</name>
</gene>
<dbReference type="Proteomes" id="UP000054166">
    <property type="component" value="Unassembled WGS sequence"/>
</dbReference>
<name>A0A0C3F1T9_PILCF</name>
<dbReference type="OrthoDB" id="8954335at2759"/>
<evidence type="ECO:0000313" key="3">
    <source>
        <dbReference type="EMBL" id="KIM73936.1"/>
    </source>
</evidence>
<dbReference type="Pfam" id="PF01926">
    <property type="entry name" value="MMR_HSR1"/>
    <property type="match status" value="1"/>
</dbReference>
<organism evidence="3 4">
    <name type="scientific">Piloderma croceum (strain F 1598)</name>
    <dbReference type="NCBI Taxonomy" id="765440"/>
    <lineage>
        <taxon>Eukaryota</taxon>
        <taxon>Fungi</taxon>
        <taxon>Dikarya</taxon>
        <taxon>Basidiomycota</taxon>
        <taxon>Agaricomycotina</taxon>
        <taxon>Agaricomycetes</taxon>
        <taxon>Agaricomycetidae</taxon>
        <taxon>Atheliales</taxon>
        <taxon>Atheliaceae</taxon>
        <taxon>Piloderma</taxon>
    </lineage>
</organism>
<dbReference type="Gene3D" id="3.40.50.300">
    <property type="entry name" value="P-loop containing nucleotide triphosphate hydrolases"/>
    <property type="match status" value="1"/>
</dbReference>
<dbReference type="AlphaFoldDB" id="A0A0C3F1T9"/>
<dbReference type="HOGENOM" id="CLU_018003_0_0_1"/>
<accession>A0A0C3F1T9</accession>
<dbReference type="InterPro" id="IPR027417">
    <property type="entry name" value="P-loop_NTPase"/>
</dbReference>
<dbReference type="EMBL" id="KN833070">
    <property type="protein sequence ID" value="KIM73936.1"/>
    <property type="molecule type" value="Genomic_DNA"/>
</dbReference>
<evidence type="ECO:0000259" key="2">
    <source>
        <dbReference type="Pfam" id="PF01926"/>
    </source>
</evidence>
<protein>
    <recommendedName>
        <fullName evidence="2">G domain-containing protein</fullName>
    </recommendedName>
</protein>
<feature type="coiled-coil region" evidence="1">
    <location>
        <begin position="206"/>
        <end position="256"/>
    </location>
</feature>
<dbReference type="SUPFAM" id="SSF52540">
    <property type="entry name" value="P-loop containing nucleoside triphosphate hydrolases"/>
    <property type="match status" value="1"/>
</dbReference>
<sequence length="276" mass="31647">MGPTGAGKSTFIEYATRQNGQTVGHGLKSYTAEIRTVRVSHPTDRHPVALVDTPGFDDTYKSDTEILSLIADWLVKTYKGNVNLATIIYLHRISDNRMTGSVLKNLEMFATLCGHEAMPNVVIATTMWSEVKKENGERREGELKRDFWKGMMADGCRTERFEDTYESAWRIIGNLGKKDRAPVLLSHEIVDTHLRLNETQAGIALNKELEKLIKDRKLAARKLRDQARSQDNEQIVQELHQQHAEIEEKIRQTDSQLREMKIPFTRRVLLLFRSRS</sequence>
<evidence type="ECO:0000256" key="1">
    <source>
        <dbReference type="SAM" id="Coils"/>
    </source>
</evidence>
<dbReference type="InterPro" id="IPR006073">
    <property type="entry name" value="GTP-bd"/>
</dbReference>
<feature type="domain" description="G" evidence="2">
    <location>
        <begin position="1"/>
        <end position="64"/>
    </location>
</feature>
<dbReference type="InParanoid" id="A0A0C3F1T9"/>
<dbReference type="CDD" id="cd00882">
    <property type="entry name" value="Ras_like_GTPase"/>
    <property type="match status" value="1"/>
</dbReference>
<reference evidence="3 4" key="1">
    <citation type="submission" date="2014-04" db="EMBL/GenBank/DDBJ databases">
        <authorList>
            <consortium name="DOE Joint Genome Institute"/>
            <person name="Kuo A."/>
            <person name="Tarkka M."/>
            <person name="Buscot F."/>
            <person name="Kohler A."/>
            <person name="Nagy L.G."/>
            <person name="Floudas D."/>
            <person name="Copeland A."/>
            <person name="Barry K.W."/>
            <person name="Cichocki N."/>
            <person name="Veneault-Fourrey C."/>
            <person name="LaButti K."/>
            <person name="Lindquist E.A."/>
            <person name="Lipzen A."/>
            <person name="Lundell T."/>
            <person name="Morin E."/>
            <person name="Murat C."/>
            <person name="Sun H."/>
            <person name="Tunlid A."/>
            <person name="Henrissat B."/>
            <person name="Grigoriev I.V."/>
            <person name="Hibbett D.S."/>
            <person name="Martin F."/>
            <person name="Nordberg H.P."/>
            <person name="Cantor M.N."/>
            <person name="Hua S.X."/>
        </authorList>
    </citation>
    <scope>NUCLEOTIDE SEQUENCE [LARGE SCALE GENOMIC DNA]</scope>
    <source>
        <strain evidence="3 4">F 1598</strain>
    </source>
</reference>
<dbReference type="STRING" id="765440.A0A0C3F1T9"/>
<reference evidence="4" key="2">
    <citation type="submission" date="2015-01" db="EMBL/GenBank/DDBJ databases">
        <title>Evolutionary Origins and Diversification of the Mycorrhizal Mutualists.</title>
        <authorList>
            <consortium name="DOE Joint Genome Institute"/>
            <consortium name="Mycorrhizal Genomics Consortium"/>
            <person name="Kohler A."/>
            <person name="Kuo A."/>
            <person name="Nagy L.G."/>
            <person name="Floudas D."/>
            <person name="Copeland A."/>
            <person name="Barry K.W."/>
            <person name="Cichocki N."/>
            <person name="Veneault-Fourrey C."/>
            <person name="LaButti K."/>
            <person name="Lindquist E.A."/>
            <person name="Lipzen A."/>
            <person name="Lundell T."/>
            <person name="Morin E."/>
            <person name="Murat C."/>
            <person name="Riley R."/>
            <person name="Ohm R."/>
            <person name="Sun H."/>
            <person name="Tunlid A."/>
            <person name="Henrissat B."/>
            <person name="Grigoriev I.V."/>
            <person name="Hibbett D.S."/>
            <person name="Martin F."/>
        </authorList>
    </citation>
    <scope>NUCLEOTIDE SEQUENCE [LARGE SCALE GENOMIC DNA]</scope>
    <source>
        <strain evidence="4">F 1598</strain>
    </source>
</reference>
<keyword evidence="1" id="KW-0175">Coiled coil</keyword>
<dbReference type="GO" id="GO:0005525">
    <property type="term" value="F:GTP binding"/>
    <property type="evidence" value="ECO:0007669"/>
    <property type="project" value="InterPro"/>
</dbReference>
<proteinExistence type="predicted"/>